<dbReference type="OrthoDB" id="423410at2759"/>
<feature type="chain" id="PRO_5010004759" description="Carboxylic ester hydrolase" evidence="3">
    <location>
        <begin position="27"/>
        <end position="579"/>
    </location>
</feature>
<proteinExistence type="inferred from homology"/>
<keyword evidence="3" id="KW-0732">Signal</keyword>
<evidence type="ECO:0000256" key="1">
    <source>
        <dbReference type="ARBA" id="ARBA00005964"/>
    </source>
</evidence>
<evidence type="ECO:0000256" key="3">
    <source>
        <dbReference type="RuleBase" id="RU361235"/>
    </source>
</evidence>
<dbReference type="EMBL" id="LSRX01001725">
    <property type="protein sequence ID" value="OLP77709.1"/>
    <property type="molecule type" value="Genomic_DNA"/>
</dbReference>
<dbReference type="ESTHER" id="symmi-a0a1q9c465">
    <property type="family name" value="Carb_B_Root"/>
</dbReference>
<gene>
    <name evidence="5" type="primary">pnbA</name>
    <name evidence="5" type="ORF">AK812_SmicGene42207</name>
</gene>
<comment type="caution">
    <text evidence="5">The sequence shown here is derived from an EMBL/GenBank/DDBJ whole genome shotgun (WGS) entry which is preliminary data.</text>
</comment>
<dbReference type="GO" id="GO:0016787">
    <property type="term" value="F:hydrolase activity"/>
    <property type="evidence" value="ECO:0007669"/>
    <property type="project" value="UniProtKB-KW"/>
</dbReference>
<dbReference type="PANTHER" id="PTHR11559">
    <property type="entry name" value="CARBOXYLESTERASE"/>
    <property type="match status" value="1"/>
</dbReference>
<dbReference type="Pfam" id="PF00135">
    <property type="entry name" value="COesterase"/>
    <property type="match status" value="1"/>
</dbReference>
<name>A0A1Q9C465_SYMMI</name>
<evidence type="ECO:0000256" key="2">
    <source>
        <dbReference type="ARBA" id="ARBA00022801"/>
    </source>
</evidence>
<dbReference type="EC" id="3.1.1.-" evidence="3"/>
<organism evidence="5 6">
    <name type="scientific">Symbiodinium microadriaticum</name>
    <name type="common">Dinoflagellate</name>
    <name type="synonym">Zooxanthella microadriatica</name>
    <dbReference type="NCBI Taxonomy" id="2951"/>
    <lineage>
        <taxon>Eukaryota</taxon>
        <taxon>Sar</taxon>
        <taxon>Alveolata</taxon>
        <taxon>Dinophyceae</taxon>
        <taxon>Suessiales</taxon>
        <taxon>Symbiodiniaceae</taxon>
        <taxon>Symbiodinium</taxon>
    </lineage>
</organism>
<dbReference type="InterPro" id="IPR019826">
    <property type="entry name" value="Carboxylesterase_B_AS"/>
</dbReference>
<dbReference type="OMA" id="YNTSHEY"/>
<dbReference type="InterPro" id="IPR029058">
    <property type="entry name" value="AB_hydrolase_fold"/>
</dbReference>
<dbReference type="Gene3D" id="3.40.50.1820">
    <property type="entry name" value="alpha/beta hydrolase"/>
    <property type="match status" value="1"/>
</dbReference>
<dbReference type="InterPro" id="IPR002018">
    <property type="entry name" value="CarbesteraseB"/>
</dbReference>
<protein>
    <recommendedName>
        <fullName evidence="3">Carboxylic ester hydrolase</fullName>
        <ecNumber evidence="3">3.1.1.-</ecNumber>
    </recommendedName>
</protein>
<dbReference type="InterPro" id="IPR050309">
    <property type="entry name" value="Type-B_Carboxylest/Lipase"/>
</dbReference>
<evidence type="ECO:0000259" key="4">
    <source>
        <dbReference type="Pfam" id="PF00135"/>
    </source>
</evidence>
<evidence type="ECO:0000313" key="6">
    <source>
        <dbReference type="Proteomes" id="UP000186817"/>
    </source>
</evidence>
<keyword evidence="2 3" id="KW-0378">Hydrolase</keyword>
<accession>A0A1Q9C465</accession>
<sequence length="579" mass="63397">MAFGWTSSIIVAILAGWGGSRPLVHGFRWGFEEEPTPAPRAPPTAKVACGALTGSWEKGVAAFRGIPYGKAPVGQRRFKPSEPAACWEPGSVLEVAKNGPICFQGKGGPGRFQAFKQFVGLAGDDVESEDCLNLNVFAPEKARNLPVFVWIYGGSSVEGHVGWDFYGPLDNIVRRHPCIVVAMNYRLGVLGYLALRELSAVDPRKGSGNAGITDQQLAMRWVQENIYAFGGDPNRVTLIGQSSGGTSILGHLASRSSRGLFHGAISLSASPNITMDRATKEAQDRALLLPHTPCAGMSESKLLDCLYTADAAELDGALPTSYSEPETDAPIFDYPTTKDGLGSRMHGLVFVDGETISMPVLDALRTGLNDVPLLLQSTQAELDSPNQAALWDVWSRKDFGPFLHKNFDKAYGAEAVEKIRMFYDKYEPAQYGIFALDSDTGLACALRRFAMAAREGFRSPVYWSTVTSMPKSTVALMWDLPFHNWDFMAAVGNWDTFGYTPKESDVAFGERILGDWYQLLTRGDIADRGYAPVQASKASENVIGNEVGETKTSARPNHKHDVCEFWESIGVDQRWWWIN</sequence>
<dbReference type="Proteomes" id="UP000186817">
    <property type="component" value="Unassembled WGS sequence"/>
</dbReference>
<dbReference type="SUPFAM" id="SSF53474">
    <property type="entry name" value="alpha/beta-Hydrolases"/>
    <property type="match status" value="1"/>
</dbReference>
<comment type="similarity">
    <text evidence="1 3">Belongs to the type-B carboxylesterase/lipase family.</text>
</comment>
<reference evidence="5 6" key="1">
    <citation type="submission" date="2016-02" db="EMBL/GenBank/DDBJ databases">
        <title>Genome analysis of coral dinoflagellate symbionts highlights evolutionary adaptations to a symbiotic lifestyle.</title>
        <authorList>
            <person name="Aranda M."/>
            <person name="Li Y."/>
            <person name="Liew Y.J."/>
            <person name="Baumgarten S."/>
            <person name="Simakov O."/>
            <person name="Wilson M."/>
            <person name="Piel J."/>
            <person name="Ashoor H."/>
            <person name="Bougouffa S."/>
            <person name="Bajic V.B."/>
            <person name="Ryu T."/>
            <person name="Ravasi T."/>
            <person name="Bayer T."/>
            <person name="Micklem G."/>
            <person name="Kim H."/>
            <person name="Bhak J."/>
            <person name="Lajeunesse T.C."/>
            <person name="Voolstra C.R."/>
        </authorList>
    </citation>
    <scope>NUCLEOTIDE SEQUENCE [LARGE SCALE GENOMIC DNA]</scope>
    <source>
        <strain evidence="5 6">CCMP2467</strain>
    </source>
</reference>
<dbReference type="PROSITE" id="PS00122">
    <property type="entry name" value="CARBOXYLESTERASE_B_1"/>
    <property type="match status" value="1"/>
</dbReference>
<evidence type="ECO:0000313" key="5">
    <source>
        <dbReference type="EMBL" id="OLP77709.1"/>
    </source>
</evidence>
<dbReference type="AlphaFoldDB" id="A0A1Q9C465"/>
<feature type="domain" description="Carboxylesterase type B" evidence="4">
    <location>
        <begin position="43"/>
        <end position="470"/>
    </location>
</feature>
<feature type="signal peptide" evidence="3">
    <location>
        <begin position="1"/>
        <end position="26"/>
    </location>
</feature>
<keyword evidence="6" id="KW-1185">Reference proteome</keyword>